<dbReference type="Proteomes" id="UP000188318">
    <property type="component" value="Unassembled WGS sequence"/>
</dbReference>
<dbReference type="EMBL" id="KV907500">
    <property type="protein sequence ID" value="OOF95578.1"/>
    <property type="molecule type" value="Genomic_DNA"/>
</dbReference>
<name>A0A1R3RM62_ASPC5</name>
<dbReference type="PANTHER" id="PTHR43712:SF12">
    <property type="entry name" value="STERIGMATOCYSTIN 8-O-METHYLTRANSFERASE"/>
    <property type="match status" value="1"/>
</dbReference>
<evidence type="ECO:0000256" key="2">
    <source>
        <dbReference type="ARBA" id="ARBA00022679"/>
    </source>
</evidence>
<dbReference type="GO" id="GO:0044550">
    <property type="term" value="P:secondary metabolite biosynthetic process"/>
    <property type="evidence" value="ECO:0007669"/>
    <property type="project" value="UniProtKB-ARBA"/>
</dbReference>
<evidence type="ECO:0000313" key="5">
    <source>
        <dbReference type="EMBL" id="OOF95578.1"/>
    </source>
</evidence>
<keyword evidence="6" id="KW-1185">Reference proteome</keyword>
<accession>A0A1R3RM62</accession>
<dbReference type="InterPro" id="IPR001077">
    <property type="entry name" value="COMT_C"/>
</dbReference>
<proteinExistence type="predicted"/>
<dbReference type="OrthoDB" id="1606438at2759"/>
<dbReference type="Gene3D" id="1.10.10.10">
    <property type="entry name" value="Winged helix-like DNA-binding domain superfamily/Winged helix DNA-binding domain"/>
    <property type="match status" value="1"/>
</dbReference>
<dbReference type="AlphaFoldDB" id="A0A1R3RM62"/>
<dbReference type="Pfam" id="PF00891">
    <property type="entry name" value="Methyltransf_2"/>
    <property type="match status" value="1"/>
</dbReference>
<keyword evidence="3" id="KW-0949">S-adenosyl-L-methionine</keyword>
<keyword evidence="1" id="KW-0489">Methyltransferase</keyword>
<dbReference type="VEuPathDB" id="FungiDB:ASPCADRAFT_49129"/>
<dbReference type="GO" id="GO:0008171">
    <property type="term" value="F:O-methyltransferase activity"/>
    <property type="evidence" value="ECO:0007669"/>
    <property type="project" value="InterPro"/>
</dbReference>
<evidence type="ECO:0000256" key="3">
    <source>
        <dbReference type="ARBA" id="ARBA00022691"/>
    </source>
</evidence>
<sequence length="413" mass="45892">MSAATATLLGQVIATHTQRISDSLDRLKEDGSMPDLPVELQRVRRELLDAILELQQLVLGPKEALFLWARNNQATIRAVCEFDLARSFPIGATASFAEISEVTGIPEHNVRRIIRHAATEGIFEEAPKGTVRHTAASQMLAEDEVVRDYMDVCYGEIFPAMHQTVPAMKKWPQSQDRAQTGFALSQPGQPAFFDYLGAHPERARKFASAMSAYSSGPENAVSHLCDGYPWEALGPGTVVDMGGSTGYVSVALADRFPQLEFIVQDTPATIGKDASTETPRIKRIAHDLFTPQPVHGADVYLLRMVLHDFGDADCVRILRALIPALKHGAKVVLNEFCLPEPGTAGLFEEKQVRTMDMNMLSLFNSRERDVDDWKRLLAEADTRFRWERVLQPEGSNLSMIEVSWQSEECPEGK</sequence>
<dbReference type="PANTHER" id="PTHR43712">
    <property type="entry name" value="PUTATIVE (AFU_ORTHOLOGUE AFUA_4G14580)-RELATED"/>
    <property type="match status" value="1"/>
</dbReference>
<evidence type="ECO:0000256" key="1">
    <source>
        <dbReference type="ARBA" id="ARBA00022603"/>
    </source>
</evidence>
<keyword evidence="2" id="KW-0808">Transferase</keyword>
<reference evidence="6" key="1">
    <citation type="journal article" date="2017" name="Genome Biol.">
        <title>Comparative genomics reveals high biological diversity and specific adaptations in the industrially and medically important fungal genus Aspergillus.</title>
        <authorList>
            <person name="de Vries R.P."/>
            <person name="Riley R."/>
            <person name="Wiebenga A."/>
            <person name="Aguilar-Osorio G."/>
            <person name="Amillis S."/>
            <person name="Uchima C.A."/>
            <person name="Anderluh G."/>
            <person name="Asadollahi M."/>
            <person name="Askin M."/>
            <person name="Barry K."/>
            <person name="Battaglia E."/>
            <person name="Bayram O."/>
            <person name="Benocci T."/>
            <person name="Braus-Stromeyer S.A."/>
            <person name="Caldana C."/>
            <person name="Canovas D."/>
            <person name="Cerqueira G.C."/>
            <person name="Chen F."/>
            <person name="Chen W."/>
            <person name="Choi C."/>
            <person name="Clum A."/>
            <person name="Dos Santos R.A."/>
            <person name="Damasio A.R."/>
            <person name="Diallinas G."/>
            <person name="Emri T."/>
            <person name="Fekete E."/>
            <person name="Flipphi M."/>
            <person name="Freyberg S."/>
            <person name="Gallo A."/>
            <person name="Gournas C."/>
            <person name="Habgood R."/>
            <person name="Hainaut M."/>
            <person name="Harispe M.L."/>
            <person name="Henrissat B."/>
            <person name="Hilden K.S."/>
            <person name="Hope R."/>
            <person name="Hossain A."/>
            <person name="Karabika E."/>
            <person name="Karaffa L."/>
            <person name="Karanyi Z."/>
            <person name="Krasevec N."/>
            <person name="Kuo A."/>
            <person name="Kusch H."/>
            <person name="LaButti K."/>
            <person name="Lagendijk E.L."/>
            <person name="Lapidus A."/>
            <person name="Levasseur A."/>
            <person name="Lindquist E."/>
            <person name="Lipzen A."/>
            <person name="Logrieco A.F."/>
            <person name="MacCabe A."/>
            <person name="Maekelae M.R."/>
            <person name="Malavazi I."/>
            <person name="Melin P."/>
            <person name="Meyer V."/>
            <person name="Mielnichuk N."/>
            <person name="Miskei M."/>
            <person name="Molnar A.P."/>
            <person name="Mule G."/>
            <person name="Ngan C.Y."/>
            <person name="Orejas M."/>
            <person name="Orosz E."/>
            <person name="Ouedraogo J.P."/>
            <person name="Overkamp K.M."/>
            <person name="Park H.-S."/>
            <person name="Perrone G."/>
            <person name="Piumi F."/>
            <person name="Punt P.J."/>
            <person name="Ram A.F."/>
            <person name="Ramon A."/>
            <person name="Rauscher S."/>
            <person name="Record E."/>
            <person name="Riano-Pachon D.M."/>
            <person name="Robert V."/>
            <person name="Roehrig J."/>
            <person name="Ruller R."/>
            <person name="Salamov A."/>
            <person name="Salih N.S."/>
            <person name="Samson R.A."/>
            <person name="Sandor E."/>
            <person name="Sanguinetti M."/>
            <person name="Schuetze T."/>
            <person name="Sepcic K."/>
            <person name="Shelest E."/>
            <person name="Sherlock G."/>
            <person name="Sophianopoulou V."/>
            <person name="Squina F.M."/>
            <person name="Sun H."/>
            <person name="Susca A."/>
            <person name="Todd R.B."/>
            <person name="Tsang A."/>
            <person name="Unkles S.E."/>
            <person name="van de Wiele N."/>
            <person name="van Rossen-Uffink D."/>
            <person name="Oliveira J.V."/>
            <person name="Vesth T.C."/>
            <person name="Visser J."/>
            <person name="Yu J.-H."/>
            <person name="Zhou M."/>
            <person name="Andersen M.R."/>
            <person name="Archer D.B."/>
            <person name="Baker S.E."/>
            <person name="Benoit I."/>
            <person name="Brakhage A.A."/>
            <person name="Braus G.H."/>
            <person name="Fischer R."/>
            <person name="Frisvad J.C."/>
            <person name="Goldman G.H."/>
            <person name="Houbraken J."/>
            <person name="Oakley B."/>
            <person name="Pocsi I."/>
            <person name="Scazzocchio C."/>
            <person name="Seiboth B."/>
            <person name="vanKuyk P.A."/>
            <person name="Wortman J."/>
            <person name="Dyer P.S."/>
            <person name="Grigoriev I.V."/>
        </authorList>
    </citation>
    <scope>NUCLEOTIDE SEQUENCE [LARGE SCALE GENOMIC DNA]</scope>
    <source>
        <strain evidence="6">ITEM 5010</strain>
    </source>
</reference>
<dbReference type="InterPro" id="IPR016461">
    <property type="entry name" value="COMT-like"/>
</dbReference>
<dbReference type="InterPro" id="IPR036388">
    <property type="entry name" value="WH-like_DNA-bd_sf"/>
</dbReference>
<protein>
    <recommendedName>
        <fullName evidence="4">O-methyltransferase C-terminal domain-containing protein</fullName>
    </recommendedName>
</protein>
<dbReference type="SUPFAM" id="SSF53335">
    <property type="entry name" value="S-adenosyl-L-methionine-dependent methyltransferases"/>
    <property type="match status" value="1"/>
</dbReference>
<dbReference type="GO" id="GO:0032259">
    <property type="term" value="P:methylation"/>
    <property type="evidence" value="ECO:0007669"/>
    <property type="project" value="UniProtKB-KW"/>
</dbReference>
<dbReference type="Gene3D" id="3.40.50.150">
    <property type="entry name" value="Vaccinia Virus protein VP39"/>
    <property type="match status" value="1"/>
</dbReference>
<feature type="domain" description="O-methyltransferase C-terminal" evidence="4">
    <location>
        <begin position="192"/>
        <end position="380"/>
    </location>
</feature>
<dbReference type="PROSITE" id="PS51683">
    <property type="entry name" value="SAM_OMT_II"/>
    <property type="match status" value="1"/>
</dbReference>
<dbReference type="InterPro" id="IPR029063">
    <property type="entry name" value="SAM-dependent_MTases_sf"/>
</dbReference>
<evidence type="ECO:0000259" key="4">
    <source>
        <dbReference type="Pfam" id="PF00891"/>
    </source>
</evidence>
<evidence type="ECO:0000313" key="6">
    <source>
        <dbReference type="Proteomes" id="UP000188318"/>
    </source>
</evidence>
<dbReference type="OMA" id="FLNAWKP"/>
<dbReference type="InterPro" id="IPR036390">
    <property type="entry name" value="WH_DNA-bd_sf"/>
</dbReference>
<dbReference type="SUPFAM" id="SSF46785">
    <property type="entry name" value="Winged helix' DNA-binding domain"/>
    <property type="match status" value="1"/>
</dbReference>
<organism evidence="5 6">
    <name type="scientific">Aspergillus carbonarius (strain ITEM 5010)</name>
    <dbReference type="NCBI Taxonomy" id="602072"/>
    <lineage>
        <taxon>Eukaryota</taxon>
        <taxon>Fungi</taxon>
        <taxon>Dikarya</taxon>
        <taxon>Ascomycota</taxon>
        <taxon>Pezizomycotina</taxon>
        <taxon>Eurotiomycetes</taxon>
        <taxon>Eurotiomycetidae</taxon>
        <taxon>Eurotiales</taxon>
        <taxon>Aspergillaceae</taxon>
        <taxon>Aspergillus</taxon>
        <taxon>Aspergillus subgen. Circumdati</taxon>
    </lineage>
</organism>
<gene>
    <name evidence="5" type="ORF">ASPCADRAFT_49129</name>
</gene>